<dbReference type="InterPro" id="IPR000994">
    <property type="entry name" value="Pept_M24"/>
</dbReference>
<evidence type="ECO:0000313" key="2">
    <source>
        <dbReference type="EMBL" id="KAJ5220554.1"/>
    </source>
</evidence>
<dbReference type="Pfam" id="PF00557">
    <property type="entry name" value="Peptidase_M24"/>
    <property type="match status" value="1"/>
</dbReference>
<dbReference type="GeneID" id="83206357"/>
<dbReference type="EMBL" id="JAPQKS010000007">
    <property type="protein sequence ID" value="KAJ5220554.1"/>
    <property type="molecule type" value="Genomic_DNA"/>
</dbReference>
<sequence length="208" mass="23806">MADAEAERASKLLEAQVKAYEFFDEIDKIVRPGVSEKTLSEEIYQIGLDRFGIKTHWHKREDDILIVDLGPVLEKYEADIGRTYVIGNDPHKIKLRDSLQPIWDTVKAKFDEKPDMTGHELYTIARAEAKERGYDFGADIAGHIVGSFPHERIPQDRIQLYITEGNHGAMVQPGKDGLKRHWILEIHLRDTERGYQGFVEQLLTVPVA</sequence>
<reference evidence="2" key="1">
    <citation type="submission" date="2022-11" db="EMBL/GenBank/DDBJ databases">
        <authorList>
            <person name="Petersen C."/>
        </authorList>
    </citation>
    <scope>NUCLEOTIDE SEQUENCE</scope>
    <source>
        <strain evidence="2">IBT 19713</strain>
    </source>
</reference>
<comment type="caution">
    <text evidence="2">The sequence shown here is derived from an EMBL/GenBank/DDBJ whole genome shotgun (WGS) entry which is preliminary data.</text>
</comment>
<keyword evidence="3" id="KW-1185">Reference proteome</keyword>
<dbReference type="SUPFAM" id="SSF55920">
    <property type="entry name" value="Creatinase/aminopeptidase"/>
    <property type="match status" value="1"/>
</dbReference>
<dbReference type="OrthoDB" id="2818246at2759"/>
<evidence type="ECO:0000313" key="3">
    <source>
        <dbReference type="Proteomes" id="UP001150941"/>
    </source>
</evidence>
<name>A0A9W9NKT9_9EURO</name>
<organism evidence="2 3">
    <name type="scientific">Penicillium chermesinum</name>
    <dbReference type="NCBI Taxonomy" id="63820"/>
    <lineage>
        <taxon>Eukaryota</taxon>
        <taxon>Fungi</taxon>
        <taxon>Dikarya</taxon>
        <taxon>Ascomycota</taxon>
        <taxon>Pezizomycotina</taxon>
        <taxon>Eurotiomycetes</taxon>
        <taxon>Eurotiomycetidae</taxon>
        <taxon>Eurotiales</taxon>
        <taxon>Aspergillaceae</taxon>
        <taxon>Penicillium</taxon>
    </lineage>
</organism>
<accession>A0A9W9NKT9</accession>
<dbReference type="Gene3D" id="3.90.230.10">
    <property type="entry name" value="Creatinase/methionine aminopeptidase superfamily"/>
    <property type="match status" value="1"/>
</dbReference>
<dbReference type="Proteomes" id="UP001150941">
    <property type="component" value="Unassembled WGS sequence"/>
</dbReference>
<dbReference type="RefSeq" id="XP_058327384.1">
    <property type="nucleotide sequence ID" value="XM_058479054.1"/>
</dbReference>
<reference evidence="2" key="2">
    <citation type="journal article" date="2023" name="IMA Fungus">
        <title>Comparative genomic study of the Penicillium genus elucidates a diverse pangenome and 15 lateral gene transfer events.</title>
        <authorList>
            <person name="Petersen C."/>
            <person name="Sorensen T."/>
            <person name="Nielsen M.R."/>
            <person name="Sondergaard T.E."/>
            <person name="Sorensen J.L."/>
            <person name="Fitzpatrick D.A."/>
            <person name="Frisvad J.C."/>
            <person name="Nielsen K.L."/>
        </authorList>
    </citation>
    <scope>NUCLEOTIDE SEQUENCE</scope>
    <source>
        <strain evidence="2">IBT 19713</strain>
    </source>
</reference>
<protein>
    <recommendedName>
        <fullName evidence="1">Peptidase M24 domain-containing protein</fullName>
    </recommendedName>
</protein>
<evidence type="ECO:0000259" key="1">
    <source>
        <dbReference type="Pfam" id="PF00557"/>
    </source>
</evidence>
<feature type="domain" description="Peptidase M24" evidence="1">
    <location>
        <begin position="60"/>
        <end position="174"/>
    </location>
</feature>
<proteinExistence type="predicted"/>
<dbReference type="AlphaFoldDB" id="A0A9W9NKT9"/>
<gene>
    <name evidence="2" type="ORF">N7468_009758</name>
</gene>
<dbReference type="InterPro" id="IPR036005">
    <property type="entry name" value="Creatinase/aminopeptidase-like"/>
</dbReference>